<dbReference type="EMBL" id="BPLR01020444">
    <property type="protein sequence ID" value="GIX78886.1"/>
    <property type="molecule type" value="Genomic_DNA"/>
</dbReference>
<evidence type="ECO:0000313" key="3">
    <source>
        <dbReference type="Proteomes" id="UP001054945"/>
    </source>
</evidence>
<reference evidence="2 3" key="1">
    <citation type="submission" date="2021-06" db="EMBL/GenBank/DDBJ databases">
        <title>Caerostris extrusa draft genome.</title>
        <authorList>
            <person name="Kono N."/>
            <person name="Arakawa K."/>
        </authorList>
    </citation>
    <scope>NUCLEOTIDE SEQUENCE [LARGE SCALE GENOMIC DNA]</scope>
</reference>
<protein>
    <submittedName>
        <fullName evidence="2">Uncharacterized protein</fullName>
    </submittedName>
</protein>
<accession>A0AAV4N381</accession>
<feature type="region of interest" description="Disordered" evidence="1">
    <location>
        <begin position="37"/>
        <end position="81"/>
    </location>
</feature>
<dbReference type="Proteomes" id="UP001054945">
    <property type="component" value="Unassembled WGS sequence"/>
</dbReference>
<keyword evidence="3" id="KW-1185">Reference proteome</keyword>
<comment type="caution">
    <text evidence="2">The sequence shown here is derived from an EMBL/GenBank/DDBJ whole genome shotgun (WGS) entry which is preliminary data.</text>
</comment>
<gene>
    <name evidence="2" type="ORF">CEXT_804251</name>
</gene>
<sequence>MSLYGSFSFRLGSSMERHCNKQPEKPPEIITHILKKNSITGERPGRSRAQLMDSVTTATPVQRPKGPGPDAQHQSWPGNPVLTLTWDQTKTILY</sequence>
<dbReference type="AlphaFoldDB" id="A0AAV4N381"/>
<evidence type="ECO:0000313" key="2">
    <source>
        <dbReference type="EMBL" id="GIX78886.1"/>
    </source>
</evidence>
<evidence type="ECO:0000256" key="1">
    <source>
        <dbReference type="SAM" id="MobiDB-lite"/>
    </source>
</evidence>
<organism evidence="2 3">
    <name type="scientific">Caerostris extrusa</name>
    <name type="common">Bark spider</name>
    <name type="synonym">Caerostris bankana</name>
    <dbReference type="NCBI Taxonomy" id="172846"/>
    <lineage>
        <taxon>Eukaryota</taxon>
        <taxon>Metazoa</taxon>
        <taxon>Ecdysozoa</taxon>
        <taxon>Arthropoda</taxon>
        <taxon>Chelicerata</taxon>
        <taxon>Arachnida</taxon>
        <taxon>Araneae</taxon>
        <taxon>Araneomorphae</taxon>
        <taxon>Entelegynae</taxon>
        <taxon>Araneoidea</taxon>
        <taxon>Araneidae</taxon>
        <taxon>Caerostris</taxon>
    </lineage>
</organism>
<proteinExistence type="predicted"/>
<name>A0AAV4N381_CAEEX</name>